<evidence type="ECO:0000313" key="2">
    <source>
        <dbReference type="EMBL" id="SEN39532.1"/>
    </source>
</evidence>
<gene>
    <name evidence="2" type="ORF">SAMN05216454_10382</name>
</gene>
<organism evidence="2 3">
    <name type="scientific">Peptostreptococcus russellii</name>
    <dbReference type="NCBI Taxonomy" id="215200"/>
    <lineage>
        <taxon>Bacteria</taxon>
        <taxon>Bacillati</taxon>
        <taxon>Bacillota</taxon>
        <taxon>Clostridia</taxon>
        <taxon>Peptostreptococcales</taxon>
        <taxon>Peptostreptococcaceae</taxon>
        <taxon>Peptostreptococcus</taxon>
    </lineage>
</organism>
<dbReference type="Proteomes" id="UP000199512">
    <property type="component" value="Unassembled WGS sequence"/>
</dbReference>
<dbReference type="EMBL" id="FODF01000003">
    <property type="protein sequence ID" value="SEN39532.1"/>
    <property type="molecule type" value="Genomic_DNA"/>
</dbReference>
<keyword evidence="1" id="KW-1133">Transmembrane helix</keyword>
<accession>A0A1H8G682</accession>
<keyword evidence="3" id="KW-1185">Reference proteome</keyword>
<evidence type="ECO:0000313" key="3">
    <source>
        <dbReference type="Proteomes" id="UP000199512"/>
    </source>
</evidence>
<sequence length="74" mass="8181">MFRILFIVFIEAAKIYFSLASLVFLLSGEATLLLPQNGNQVGIIMITACLSLLAAYSDKKDSILEIEEELKGNQ</sequence>
<name>A0A1H8G682_9FIRM</name>
<reference evidence="2 3" key="1">
    <citation type="submission" date="2016-10" db="EMBL/GenBank/DDBJ databases">
        <authorList>
            <person name="de Groot N.N."/>
        </authorList>
    </citation>
    <scope>NUCLEOTIDE SEQUENCE [LARGE SCALE GENOMIC DNA]</scope>
    <source>
        <strain evidence="2 3">Calf135</strain>
    </source>
</reference>
<protein>
    <submittedName>
        <fullName evidence="2">Uncharacterized protein</fullName>
    </submittedName>
</protein>
<proteinExistence type="predicted"/>
<keyword evidence="1" id="KW-0472">Membrane</keyword>
<feature type="transmembrane region" description="Helical" evidence="1">
    <location>
        <begin position="38"/>
        <end position="56"/>
    </location>
</feature>
<dbReference type="AlphaFoldDB" id="A0A1H8G682"/>
<dbReference type="RefSeq" id="WP_091974515.1">
    <property type="nucleotide sequence ID" value="NZ_CAUWDX010000010.1"/>
</dbReference>
<feature type="transmembrane region" description="Helical" evidence="1">
    <location>
        <begin position="5"/>
        <end position="26"/>
    </location>
</feature>
<evidence type="ECO:0000256" key="1">
    <source>
        <dbReference type="SAM" id="Phobius"/>
    </source>
</evidence>
<keyword evidence="1" id="KW-0812">Transmembrane</keyword>